<evidence type="ECO:0000313" key="2">
    <source>
        <dbReference type="Proteomes" id="UP000053789"/>
    </source>
</evidence>
<name>A0A0D2HZ31_CLAB1</name>
<protein>
    <submittedName>
        <fullName evidence="1">Uncharacterized protein</fullName>
    </submittedName>
</protein>
<dbReference type="GeneID" id="27702216"/>
<dbReference type="HOGENOM" id="CLU_1115640_0_0_1"/>
<dbReference type="RefSeq" id="XP_016616528.1">
    <property type="nucleotide sequence ID" value="XM_016767012.1"/>
</dbReference>
<proteinExistence type="predicted"/>
<organism evidence="1 2">
    <name type="scientific">Cladophialophora bantiana (strain ATCC 10958 / CBS 173.52 / CDC B-1940 / NIH 8579)</name>
    <name type="common">Xylohypha bantiana</name>
    <dbReference type="NCBI Taxonomy" id="1442370"/>
    <lineage>
        <taxon>Eukaryota</taxon>
        <taxon>Fungi</taxon>
        <taxon>Dikarya</taxon>
        <taxon>Ascomycota</taxon>
        <taxon>Pezizomycotina</taxon>
        <taxon>Eurotiomycetes</taxon>
        <taxon>Chaetothyriomycetidae</taxon>
        <taxon>Chaetothyriales</taxon>
        <taxon>Herpotrichiellaceae</taxon>
        <taxon>Cladophialophora</taxon>
    </lineage>
</organism>
<accession>A0A0D2HZ31</accession>
<sequence length="249" mass="27604">MKPLDLRLPTCSAPYDEQELATESLVATIPKPRSACAILPSCSKQRKISTLHRCGGPVAFGVDGESTRHLAYYGFYIAAQALVIRATPAEQGPKRREVARGKIIRACYCVASLFQWGQRTIGLTYFGVAWMPAASVCAFNLVDHMAQAGVAETFHTPIVVLANVSTRRTLAPDVVKFIWIMLEERKLDAHLDAATRNLFKLNAVDNWGAQDDELFDFGAYPNYAAISERSRDFVETGERLHEYAALHLV</sequence>
<dbReference type="VEuPathDB" id="FungiDB:Z519_09288"/>
<dbReference type="AlphaFoldDB" id="A0A0D2HZ31"/>
<dbReference type="EMBL" id="KN846994">
    <property type="protein sequence ID" value="KIW89859.1"/>
    <property type="molecule type" value="Genomic_DNA"/>
</dbReference>
<evidence type="ECO:0000313" key="1">
    <source>
        <dbReference type="EMBL" id="KIW89859.1"/>
    </source>
</evidence>
<keyword evidence="2" id="KW-1185">Reference proteome</keyword>
<gene>
    <name evidence="1" type="ORF">Z519_09288</name>
</gene>
<reference evidence="1" key="1">
    <citation type="submission" date="2015-01" db="EMBL/GenBank/DDBJ databases">
        <title>The Genome Sequence of Cladophialophora bantiana CBS 173.52.</title>
        <authorList>
            <consortium name="The Broad Institute Genomics Platform"/>
            <person name="Cuomo C."/>
            <person name="de Hoog S."/>
            <person name="Gorbushina A."/>
            <person name="Stielow B."/>
            <person name="Teixiera M."/>
            <person name="Abouelleil A."/>
            <person name="Chapman S.B."/>
            <person name="Priest M."/>
            <person name="Young S.K."/>
            <person name="Wortman J."/>
            <person name="Nusbaum C."/>
            <person name="Birren B."/>
        </authorList>
    </citation>
    <scope>NUCLEOTIDE SEQUENCE [LARGE SCALE GENOMIC DNA]</scope>
    <source>
        <strain evidence="1">CBS 173.52</strain>
    </source>
</reference>
<dbReference type="Proteomes" id="UP000053789">
    <property type="component" value="Unassembled WGS sequence"/>
</dbReference>